<proteinExistence type="predicted"/>
<dbReference type="KEGG" id="nvn:NVIE_013830"/>
<reference evidence="1 2" key="1">
    <citation type="journal article" date="2014" name="Int. J. Syst. Evol. Microbiol.">
        <title>Nitrososphaera viennensis gen. nov., sp. nov., an aerobic and mesophilic, ammonia-oxidizing archaeon from soil and a member of the archaeal phylum Thaumarchaeota.</title>
        <authorList>
            <person name="Stieglmeier M."/>
            <person name="Klingl A."/>
            <person name="Alves R.J."/>
            <person name="Rittmann S.K."/>
            <person name="Melcher M."/>
            <person name="Leisch N."/>
            <person name="Schleper C."/>
        </authorList>
    </citation>
    <scope>NUCLEOTIDE SEQUENCE [LARGE SCALE GENOMIC DNA]</scope>
    <source>
        <strain evidence="1">EN76</strain>
    </source>
</reference>
<dbReference type="HOGENOM" id="CLU_2911663_0_0_2"/>
<gene>
    <name evidence="1" type="ORF">NVIE_013830</name>
</gene>
<evidence type="ECO:0000313" key="1">
    <source>
        <dbReference type="EMBL" id="AIC15622.1"/>
    </source>
</evidence>
<organism evidence="1 2">
    <name type="scientific">Nitrososphaera viennensis EN76</name>
    <dbReference type="NCBI Taxonomy" id="926571"/>
    <lineage>
        <taxon>Archaea</taxon>
        <taxon>Nitrososphaerota</taxon>
        <taxon>Nitrososphaeria</taxon>
        <taxon>Nitrososphaerales</taxon>
        <taxon>Nitrososphaeraceae</taxon>
        <taxon>Nitrososphaera</taxon>
    </lineage>
</organism>
<protein>
    <submittedName>
        <fullName evidence="1">Uncharacterized protein</fullName>
    </submittedName>
</protein>
<dbReference type="Proteomes" id="UP000027093">
    <property type="component" value="Chromosome"/>
</dbReference>
<accession>A0A060HR16</accession>
<name>A0A060HR16_9ARCH</name>
<dbReference type="EMBL" id="CP007536">
    <property type="protein sequence ID" value="AIC15622.1"/>
    <property type="molecule type" value="Genomic_DNA"/>
</dbReference>
<sequence length="61" mass="7340">MERLRQIVQQEINDIRKTIEDNQRHDFEELGGTFSRTADRNDLIRINTLRWVLDIIETLNS</sequence>
<dbReference type="STRING" id="926571.NVIE_013830"/>
<keyword evidence="2" id="KW-1185">Reference proteome</keyword>
<dbReference type="AlphaFoldDB" id="A0A060HR16"/>
<evidence type="ECO:0000313" key="2">
    <source>
        <dbReference type="Proteomes" id="UP000027093"/>
    </source>
</evidence>